<evidence type="ECO:0000256" key="2">
    <source>
        <dbReference type="SAM" id="SignalP"/>
    </source>
</evidence>
<dbReference type="Proteomes" id="UP001445076">
    <property type="component" value="Unassembled WGS sequence"/>
</dbReference>
<feature type="compositionally biased region" description="Low complexity" evidence="1">
    <location>
        <begin position="145"/>
        <end position="161"/>
    </location>
</feature>
<feature type="region of interest" description="Disordered" evidence="1">
    <location>
        <begin position="97"/>
        <end position="116"/>
    </location>
</feature>
<gene>
    <name evidence="3" type="ORF">OTU49_017477</name>
</gene>
<evidence type="ECO:0000256" key="1">
    <source>
        <dbReference type="SAM" id="MobiDB-lite"/>
    </source>
</evidence>
<dbReference type="AlphaFoldDB" id="A0AAW0WJ00"/>
<keyword evidence="2" id="KW-0732">Signal</keyword>
<feature type="non-terminal residue" evidence="3">
    <location>
        <position position="260"/>
    </location>
</feature>
<keyword evidence="4" id="KW-1185">Reference proteome</keyword>
<dbReference type="EMBL" id="JARKIK010000075">
    <property type="protein sequence ID" value="KAK8727698.1"/>
    <property type="molecule type" value="Genomic_DNA"/>
</dbReference>
<evidence type="ECO:0000313" key="3">
    <source>
        <dbReference type="EMBL" id="KAK8727698.1"/>
    </source>
</evidence>
<reference evidence="3 4" key="1">
    <citation type="journal article" date="2024" name="BMC Genomics">
        <title>Genome assembly of redclaw crayfish (Cherax quadricarinatus) provides insights into its immune adaptation and hypoxia tolerance.</title>
        <authorList>
            <person name="Liu Z."/>
            <person name="Zheng J."/>
            <person name="Li H."/>
            <person name="Fang K."/>
            <person name="Wang S."/>
            <person name="He J."/>
            <person name="Zhou D."/>
            <person name="Weng S."/>
            <person name="Chi M."/>
            <person name="Gu Z."/>
            <person name="He J."/>
            <person name="Li F."/>
            <person name="Wang M."/>
        </authorList>
    </citation>
    <scope>NUCLEOTIDE SEQUENCE [LARGE SCALE GENOMIC DNA]</scope>
    <source>
        <strain evidence="3">ZL_2023a</strain>
    </source>
</reference>
<feature type="signal peptide" evidence="2">
    <location>
        <begin position="1"/>
        <end position="21"/>
    </location>
</feature>
<sequence length="260" mass="27607">MLMIVLVILALWVTAAWLVHSKLTPKALSTSANTSASTPTCASPTHGTTIPIITIATTTTTIPSDNTGGSSVVPSITSDGSNHCSNAITWTIGNNAASSCHSSSPGEQDREQTRRQRLLRKRQRLISRLYDLNQDADEILKLYFTSSSPPSNASSRPTSRSTSRDRDSGTYRLLGVTTRRESGTGRSLDLPTLRRRSEPVPLTSGVPSARAEAARGRISLGEDVPRLPVAVRPSDTTSLGSSDDSGLGVEVSDPPTGLPE</sequence>
<proteinExistence type="predicted"/>
<name>A0AAW0WJ00_CHEQU</name>
<feature type="region of interest" description="Disordered" evidence="1">
    <location>
        <begin position="145"/>
        <end position="260"/>
    </location>
</feature>
<feature type="chain" id="PRO_5043743634" evidence="2">
    <location>
        <begin position="22"/>
        <end position="260"/>
    </location>
</feature>
<protein>
    <submittedName>
        <fullName evidence="3">Uncharacterized protein</fullName>
    </submittedName>
</protein>
<feature type="compositionally biased region" description="Polar residues" evidence="1">
    <location>
        <begin position="97"/>
        <end position="106"/>
    </location>
</feature>
<accession>A0AAW0WJ00</accession>
<comment type="caution">
    <text evidence="3">The sequence shown here is derived from an EMBL/GenBank/DDBJ whole genome shotgun (WGS) entry which is preliminary data.</text>
</comment>
<feature type="compositionally biased region" description="Low complexity" evidence="1">
    <location>
        <begin position="234"/>
        <end position="248"/>
    </location>
</feature>
<organism evidence="3 4">
    <name type="scientific">Cherax quadricarinatus</name>
    <name type="common">Australian red claw crayfish</name>
    <dbReference type="NCBI Taxonomy" id="27406"/>
    <lineage>
        <taxon>Eukaryota</taxon>
        <taxon>Metazoa</taxon>
        <taxon>Ecdysozoa</taxon>
        <taxon>Arthropoda</taxon>
        <taxon>Crustacea</taxon>
        <taxon>Multicrustacea</taxon>
        <taxon>Malacostraca</taxon>
        <taxon>Eumalacostraca</taxon>
        <taxon>Eucarida</taxon>
        <taxon>Decapoda</taxon>
        <taxon>Pleocyemata</taxon>
        <taxon>Astacidea</taxon>
        <taxon>Parastacoidea</taxon>
        <taxon>Parastacidae</taxon>
        <taxon>Cherax</taxon>
    </lineage>
</organism>
<evidence type="ECO:0000313" key="4">
    <source>
        <dbReference type="Proteomes" id="UP001445076"/>
    </source>
</evidence>